<dbReference type="GO" id="GO:0033499">
    <property type="term" value="P:galactose catabolic process via UDP-galactose, Leloir pathway"/>
    <property type="evidence" value="ECO:0007669"/>
    <property type="project" value="TreeGrafter"/>
</dbReference>
<feature type="active site" description="Tele-UMP-histidine intermediate" evidence="13">
    <location>
        <position position="165"/>
    </location>
</feature>
<reference evidence="19 20" key="1">
    <citation type="submission" date="2014-05" db="EMBL/GenBank/DDBJ databases">
        <title>De novo Genome Sequence of Spirocheata sp.</title>
        <authorList>
            <person name="Shivani Y."/>
            <person name="Subhash Y."/>
            <person name="Tushar L."/>
            <person name="Sasikala C."/>
            <person name="Ramana C.V."/>
        </authorList>
    </citation>
    <scope>NUCLEOTIDE SEQUENCE [LARGE SCALE GENOMIC DNA]</scope>
    <source>
        <strain evidence="19 20">JC230</strain>
    </source>
</reference>
<feature type="binding site" evidence="16">
    <location>
        <position position="295"/>
    </location>
    <ligand>
        <name>Fe cation</name>
        <dbReference type="ChEBI" id="CHEBI:24875"/>
    </ligand>
</feature>
<evidence type="ECO:0000256" key="5">
    <source>
        <dbReference type="ARBA" id="ARBA00016340"/>
    </source>
</evidence>
<comment type="cofactor">
    <cofactor evidence="16">
        <name>Fe cation</name>
        <dbReference type="ChEBI" id="CHEBI:24875"/>
    </cofactor>
    <text evidence="16">Binds 1 Fe cation per subunit.</text>
</comment>
<dbReference type="GO" id="GO:0005737">
    <property type="term" value="C:cytoplasm"/>
    <property type="evidence" value="ECO:0007669"/>
    <property type="project" value="TreeGrafter"/>
</dbReference>
<dbReference type="NCBIfam" id="TIGR00209">
    <property type="entry name" value="galT_1"/>
    <property type="match status" value="1"/>
</dbReference>
<keyword evidence="10" id="KW-0299">Galactose metabolism</keyword>
<dbReference type="OrthoDB" id="9769064at2"/>
<dbReference type="SUPFAM" id="SSF54197">
    <property type="entry name" value="HIT-like"/>
    <property type="match status" value="2"/>
</dbReference>
<dbReference type="UniPathway" id="UPA00214"/>
<evidence type="ECO:0000256" key="2">
    <source>
        <dbReference type="ARBA" id="ARBA00004947"/>
    </source>
</evidence>
<organism evidence="19 20">
    <name type="scientific">Spirochaeta lutea</name>
    <dbReference type="NCBI Taxonomy" id="1480694"/>
    <lineage>
        <taxon>Bacteria</taxon>
        <taxon>Pseudomonadati</taxon>
        <taxon>Spirochaetota</taxon>
        <taxon>Spirochaetia</taxon>
        <taxon>Spirochaetales</taxon>
        <taxon>Spirochaetaceae</taxon>
        <taxon>Spirochaeta</taxon>
    </lineage>
</organism>
<evidence type="ECO:0000256" key="14">
    <source>
        <dbReference type="PIRSR" id="PIRSR000808-2"/>
    </source>
</evidence>
<sequence length="356" mass="40948">MEKLYSQPHRRFNPLSGEWVKVSPHRTKRPWQGSRESAVPENRPSYDPGCYLCPGNTRAGGAENPRYTETYSFVNDYSALLADTPLGNIQAGLFQAQAERGICKVICFSPRHDLTLPRMSQGEVEGVVGLWRDEYEELAGHRWIRHIQIFENHGSTMGCSNPHPHGQIWAEDCLPDIPAREDSRQRAYRGEHGSNLLMDYLARELETGERIVCQNDEFAALVPYWAVWPYETMVLPKTQIRDIRECTESQITALADLIRRLGIRYDNLFQTDFPYSMGLHQAPVNSGNMDHWTFHMHYLPPLLRSADVKKFMVGYELLAMPQRDITPEQSAEILRSQEEVHYREHSNHPNNSTPKG</sequence>
<dbReference type="Pfam" id="PF01087">
    <property type="entry name" value="GalP_UDP_transf"/>
    <property type="match status" value="1"/>
</dbReference>
<feature type="binding site" evidence="14">
    <location>
        <begin position="315"/>
        <end position="316"/>
    </location>
    <ligand>
        <name>UDP-alpha-D-glucose</name>
        <dbReference type="ChEBI" id="CHEBI:58885"/>
        <note>ligand shared between dimeric partners</note>
    </ligand>
</feature>
<feature type="binding site" evidence="15">
    <location>
        <position position="163"/>
    </location>
    <ligand>
        <name>Zn(2+)</name>
        <dbReference type="ChEBI" id="CHEBI:29105"/>
    </ligand>
</feature>
<dbReference type="PIRSF" id="PIRSF000808">
    <property type="entry name" value="GalT"/>
    <property type="match status" value="1"/>
</dbReference>
<keyword evidence="6 19" id="KW-0808">Transferase</keyword>
<feature type="domain" description="Galactose-1-phosphate uridyl transferase N-terminal" evidence="17">
    <location>
        <begin position="6"/>
        <end position="175"/>
    </location>
</feature>
<dbReference type="CDD" id="cd00608">
    <property type="entry name" value="GalT"/>
    <property type="match status" value="1"/>
</dbReference>
<feature type="domain" description="Galactose-1-phosphate uridyl transferase C-terminal" evidence="18">
    <location>
        <begin position="182"/>
        <end position="344"/>
    </location>
</feature>
<evidence type="ECO:0000256" key="3">
    <source>
        <dbReference type="ARBA" id="ARBA00010951"/>
    </source>
</evidence>
<evidence type="ECO:0000256" key="7">
    <source>
        <dbReference type="ARBA" id="ARBA00022695"/>
    </source>
</evidence>
<dbReference type="InterPro" id="IPR001937">
    <property type="entry name" value="GalP_UDPtransf1"/>
</dbReference>
<evidence type="ECO:0000256" key="15">
    <source>
        <dbReference type="PIRSR" id="PIRSR000808-3"/>
    </source>
</evidence>
<evidence type="ECO:0000256" key="1">
    <source>
        <dbReference type="ARBA" id="ARBA00001107"/>
    </source>
</evidence>
<gene>
    <name evidence="19" type="ORF">DC28_07850</name>
</gene>
<evidence type="ECO:0000256" key="8">
    <source>
        <dbReference type="ARBA" id="ARBA00022723"/>
    </source>
</evidence>
<dbReference type="PANTHER" id="PTHR11943">
    <property type="entry name" value="GALACTOSE-1-PHOSPHATE URIDYLYLTRANSFERASE"/>
    <property type="match status" value="1"/>
</dbReference>
<feature type="binding site" description="in other chain" evidence="14">
    <location>
        <position position="59"/>
    </location>
    <ligand>
        <name>UDP-alpha-D-glucose</name>
        <dbReference type="ChEBI" id="CHEBI:58885"/>
        <note>ligand shared between dimeric partners</note>
    </ligand>
</feature>
<evidence type="ECO:0000259" key="18">
    <source>
        <dbReference type="Pfam" id="PF02744"/>
    </source>
</evidence>
<dbReference type="GO" id="GO:0008270">
    <property type="term" value="F:zinc ion binding"/>
    <property type="evidence" value="ECO:0007669"/>
    <property type="project" value="InterPro"/>
</dbReference>
<evidence type="ECO:0000256" key="4">
    <source>
        <dbReference type="ARBA" id="ARBA00012384"/>
    </source>
</evidence>
<protein>
    <recommendedName>
        <fullName evidence="5 12">Galactose-1-phosphate uridylyltransferase</fullName>
        <ecNumber evidence="4 12">2.7.7.12</ecNumber>
    </recommendedName>
</protein>
<comment type="caution">
    <text evidence="19">The sequence shown here is derived from an EMBL/GenBank/DDBJ whole genome shotgun (WGS) entry which is preliminary data.</text>
</comment>
<evidence type="ECO:0000256" key="16">
    <source>
        <dbReference type="PIRSR" id="PIRSR000808-4"/>
    </source>
</evidence>
<feature type="binding site" evidence="14">
    <location>
        <begin position="310"/>
        <end position="311"/>
    </location>
    <ligand>
        <name>UDP-alpha-D-glucose</name>
        <dbReference type="ChEBI" id="CHEBI:58885"/>
        <note>ligand shared between dimeric partners</note>
    </ligand>
</feature>
<dbReference type="Gene3D" id="3.30.428.10">
    <property type="entry name" value="HIT-like"/>
    <property type="match status" value="2"/>
</dbReference>
<dbReference type="InterPro" id="IPR036265">
    <property type="entry name" value="HIT-like_sf"/>
</dbReference>
<comment type="cofactor">
    <cofactor evidence="15">
        <name>Zn(2+)</name>
        <dbReference type="ChEBI" id="CHEBI:29105"/>
    </cofactor>
    <text evidence="15">Binds 1 zinc ion per subunit.</text>
</comment>
<proteinExistence type="inferred from homology"/>
<dbReference type="GO" id="GO:0008108">
    <property type="term" value="F:UDP-glucose:hexose-1-phosphate uridylyltransferase activity"/>
    <property type="evidence" value="ECO:0007669"/>
    <property type="project" value="UniProtKB-UniRule"/>
</dbReference>
<keyword evidence="7 19" id="KW-0548">Nucleotidyltransferase</keyword>
<evidence type="ECO:0000256" key="11">
    <source>
        <dbReference type="ARBA" id="ARBA00023277"/>
    </source>
</evidence>
<evidence type="ECO:0000313" key="19">
    <source>
        <dbReference type="EMBL" id="KGE72019.1"/>
    </source>
</evidence>
<feature type="binding site" evidence="15">
    <location>
        <position position="53"/>
    </location>
    <ligand>
        <name>Zn(2+)</name>
        <dbReference type="ChEBI" id="CHEBI:29105"/>
    </ligand>
</feature>
<dbReference type="EC" id="2.7.7.12" evidence="4 12"/>
<evidence type="ECO:0000256" key="12">
    <source>
        <dbReference type="NCBIfam" id="TIGR00209"/>
    </source>
</evidence>
<evidence type="ECO:0000313" key="20">
    <source>
        <dbReference type="Proteomes" id="UP000029692"/>
    </source>
</evidence>
<accession>A0A098QWC7</accession>
<dbReference type="Pfam" id="PF02744">
    <property type="entry name" value="GalP_UDP_tr_C"/>
    <property type="match status" value="1"/>
</dbReference>
<dbReference type="InterPro" id="IPR005850">
    <property type="entry name" value="GalP_Utransf_C"/>
</dbReference>
<dbReference type="eggNOG" id="COG1085">
    <property type="taxonomic scope" value="Bacteria"/>
</dbReference>
<feature type="binding site" evidence="16">
    <location>
        <position position="297"/>
    </location>
    <ligand>
        <name>Fe cation</name>
        <dbReference type="ChEBI" id="CHEBI:24875"/>
    </ligand>
</feature>
<evidence type="ECO:0000256" key="9">
    <source>
        <dbReference type="ARBA" id="ARBA00022833"/>
    </source>
</evidence>
<dbReference type="RefSeq" id="WP_037547430.1">
    <property type="nucleotide sequence ID" value="NZ_JNUP01000063.1"/>
</dbReference>
<keyword evidence="9 15" id="KW-0862">Zinc</keyword>
<evidence type="ECO:0000256" key="13">
    <source>
        <dbReference type="PIRSR" id="PIRSR000808-1"/>
    </source>
</evidence>
<comment type="similarity">
    <text evidence="3">Belongs to the galactose-1-phosphate uridylyltransferase type 1 family.</text>
</comment>
<keyword evidence="16" id="KW-0408">Iron</keyword>
<dbReference type="InterPro" id="IPR005849">
    <property type="entry name" value="GalP_Utransf_N"/>
</dbReference>
<feature type="binding site" evidence="15">
    <location>
        <position position="112"/>
    </location>
    <ligand>
        <name>Zn(2+)</name>
        <dbReference type="ChEBI" id="CHEBI:29105"/>
    </ligand>
</feature>
<feature type="binding site" description="in other chain" evidence="14">
    <location>
        <position position="322"/>
    </location>
    <ligand>
        <name>UDP-alpha-D-glucose</name>
        <dbReference type="ChEBI" id="CHEBI:58885"/>
        <note>ligand shared between dimeric partners</note>
    </ligand>
</feature>
<feature type="binding site" description="in other chain" evidence="14">
    <location>
        <begin position="75"/>
        <end position="76"/>
    </location>
    <ligand>
        <name>UDP-alpha-D-glucose</name>
        <dbReference type="ChEBI" id="CHEBI:58885"/>
        <note>ligand shared between dimeric partners</note>
    </ligand>
</feature>
<evidence type="ECO:0000256" key="6">
    <source>
        <dbReference type="ARBA" id="ARBA00022679"/>
    </source>
</evidence>
<feature type="binding site" description="in other chain" evidence="14">
    <location>
        <position position="152"/>
    </location>
    <ligand>
        <name>UDP-alpha-D-glucose</name>
        <dbReference type="ChEBI" id="CHEBI:58885"/>
        <note>ligand shared between dimeric partners</note>
    </ligand>
</feature>
<dbReference type="EMBL" id="JNUP01000063">
    <property type="protein sequence ID" value="KGE72019.1"/>
    <property type="molecule type" value="Genomic_DNA"/>
</dbReference>
<name>A0A098QWC7_9SPIO</name>
<dbReference type="PANTHER" id="PTHR11943:SF1">
    <property type="entry name" value="GALACTOSE-1-PHOSPHATE URIDYLYLTRANSFERASE"/>
    <property type="match status" value="1"/>
</dbReference>
<feature type="binding site" description="in other chain" evidence="14">
    <location>
        <position position="167"/>
    </location>
    <ligand>
        <name>UDP-alpha-D-glucose</name>
        <dbReference type="ChEBI" id="CHEBI:58885"/>
        <note>ligand shared between dimeric partners</note>
    </ligand>
</feature>
<dbReference type="Proteomes" id="UP000029692">
    <property type="component" value="Unassembled WGS sequence"/>
</dbReference>
<dbReference type="NCBIfam" id="NF008724">
    <property type="entry name" value="PRK11720.1"/>
    <property type="match status" value="1"/>
</dbReference>
<comment type="pathway">
    <text evidence="2">Carbohydrate metabolism; galactose metabolism.</text>
</comment>
<dbReference type="FunFam" id="3.30.428.10:FF:000001">
    <property type="entry name" value="Galactose-1-phosphate uridylyltransferase"/>
    <property type="match status" value="1"/>
</dbReference>
<evidence type="ECO:0000256" key="10">
    <source>
        <dbReference type="ARBA" id="ARBA00023144"/>
    </source>
</evidence>
<keyword evidence="8 15" id="KW-0479">Metal-binding</keyword>
<dbReference type="AlphaFoldDB" id="A0A098QWC7"/>
<keyword evidence="11" id="KW-0119">Carbohydrate metabolism</keyword>
<feature type="binding site" description="in other chain" evidence="14">
    <location>
        <begin position="158"/>
        <end position="160"/>
    </location>
    <ligand>
        <name>UDP-alpha-D-glucose</name>
        <dbReference type="ChEBI" id="CHEBI:58885"/>
        <note>ligand shared between dimeric partners</note>
    </ligand>
</feature>
<feature type="binding site" evidence="16">
    <location>
        <position position="280"/>
    </location>
    <ligand>
        <name>Fe cation</name>
        <dbReference type="ChEBI" id="CHEBI:24875"/>
    </ligand>
</feature>
<feature type="binding site" evidence="14">
    <location>
        <begin position="26"/>
        <end position="29"/>
    </location>
    <ligand>
        <name>UDP-alpha-D-glucose</name>
        <dbReference type="ChEBI" id="CHEBI:58885"/>
        <note>ligand shared between dimeric partners</note>
    </ligand>
</feature>
<feature type="binding site" evidence="16">
    <location>
        <position position="181"/>
    </location>
    <ligand>
        <name>Fe cation</name>
        <dbReference type="ChEBI" id="CHEBI:24875"/>
    </ligand>
</feature>
<evidence type="ECO:0000259" key="17">
    <source>
        <dbReference type="Pfam" id="PF01087"/>
    </source>
</evidence>
<keyword evidence="20" id="KW-1185">Reference proteome</keyword>
<feature type="binding site" evidence="15">
    <location>
        <position position="50"/>
    </location>
    <ligand>
        <name>Zn(2+)</name>
        <dbReference type="ChEBI" id="CHEBI:29105"/>
    </ligand>
</feature>
<dbReference type="STRING" id="1480694.DC28_07850"/>
<comment type="catalytic activity">
    <reaction evidence="1">
        <text>alpha-D-galactose 1-phosphate + UDP-alpha-D-glucose = alpha-D-glucose 1-phosphate + UDP-alpha-D-galactose</text>
        <dbReference type="Rhea" id="RHEA:13989"/>
        <dbReference type="ChEBI" id="CHEBI:58336"/>
        <dbReference type="ChEBI" id="CHEBI:58601"/>
        <dbReference type="ChEBI" id="CHEBI:58885"/>
        <dbReference type="ChEBI" id="CHEBI:66914"/>
        <dbReference type="EC" id="2.7.7.12"/>
    </reaction>
</comment>